<dbReference type="AlphaFoldDB" id="A0A418YKV5"/>
<dbReference type="Proteomes" id="UP000283255">
    <property type="component" value="Unassembled WGS sequence"/>
</dbReference>
<reference evidence="2 3" key="2">
    <citation type="submission" date="2019-01" db="EMBL/GenBank/DDBJ databases">
        <title>Motilimonas pumilus sp. nov., isolated from the gut of sea cucumber (Apostichopus japonicus).</title>
        <authorList>
            <person name="Wang F.-Q."/>
            <person name="Ren L.-H."/>
            <person name="Lin Y.-W."/>
            <person name="Sun G.-H."/>
            <person name="Du Z.-J."/>
            <person name="Zhao J.-X."/>
            <person name="Liu X.-J."/>
            <person name="Liu L.-J."/>
        </authorList>
    </citation>
    <scope>NUCLEOTIDE SEQUENCE [LARGE SCALE GENOMIC DNA]</scope>
    <source>
        <strain evidence="2 3">PLHSC7-2</strain>
    </source>
</reference>
<gene>
    <name evidence="2" type="ORF">D1Z90_02395</name>
</gene>
<accession>A0A418YKV5</accession>
<keyword evidence="1" id="KW-0732">Signal</keyword>
<protein>
    <recommendedName>
        <fullName evidence="4">Lipoprotein</fullName>
    </recommendedName>
</protein>
<evidence type="ECO:0008006" key="4">
    <source>
        <dbReference type="Google" id="ProtNLM"/>
    </source>
</evidence>
<evidence type="ECO:0000313" key="2">
    <source>
        <dbReference type="EMBL" id="RJG51597.1"/>
    </source>
</evidence>
<organism evidence="2 3">
    <name type="scientific">Motilimonas pumila</name>
    <dbReference type="NCBI Taxonomy" id="2303987"/>
    <lineage>
        <taxon>Bacteria</taxon>
        <taxon>Pseudomonadati</taxon>
        <taxon>Pseudomonadota</taxon>
        <taxon>Gammaproteobacteria</taxon>
        <taxon>Alteromonadales</taxon>
        <taxon>Alteromonadales genera incertae sedis</taxon>
        <taxon>Motilimonas</taxon>
    </lineage>
</organism>
<feature type="signal peptide" evidence="1">
    <location>
        <begin position="1"/>
        <end position="26"/>
    </location>
</feature>
<evidence type="ECO:0000313" key="3">
    <source>
        <dbReference type="Proteomes" id="UP000283255"/>
    </source>
</evidence>
<sequence>MLSLKHLSLCAAFALIAGCSQNSAPADSGTTDATTTVNGETVPLTAFEDIPAAQNTSLNVNDSLIISQGEDWLGRLVLSSKMNNADAFTYYRENMPKMGWQQVAQVQGKNAVMTFIKPKRVATLQFEASSLTGSSTIRITVSPHNLSPGQ</sequence>
<dbReference type="EMBL" id="QZCH01000001">
    <property type="protein sequence ID" value="RJG51597.1"/>
    <property type="molecule type" value="Genomic_DNA"/>
</dbReference>
<reference evidence="2 3" key="1">
    <citation type="submission" date="2018-09" db="EMBL/GenBank/DDBJ databases">
        <authorList>
            <person name="Wang F."/>
        </authorList>
    </citation>
    <scope>NUCLEOTIDE SEQUENCE [LARGE SCALE GENOMIC DNA]</scope>
    <source>
        <strain evidence="2 3">PLHSC7-2</strain>
    </source>
</reference>
<dbReference type="PROSITE" id="PS51257">
    <property type="entry name" value="PROKAR_LIPOPROTEIN"/>
    <property type="match status" value="1"/>
</dbReference>
<feature type="chain" id="PRO_5019066221" description="Lipoprotein" evidence="1">
    <location>
        <begin position="27"/>
        <end position="150"/>
    </location>
</feature>
<comment type="caution">
    <text evidence="2">The sequence shown here is derived from an EMBL/GenBank/DDBJ whole genome shotgun (WGS) entry which is preliminary data.</text>
</comment>
<name>A0A418YKV5_9GAMM</name>
<dbReference type="RefSeq" id="WP_119909121.1">
    <property type="nucleotide sequence ID" value="NZ_QZCH01000001.1"/>
</dbReference>
<keyword evidence="3" id="KW-1185">Reference proteome</keyword>
<proteinExistence type="predicted"/>
<evidence type="ECO:0000256" key="1">
    <source>
        <dbReference type="SAM" id="SignalP"/>
    </source>
</evidence>
<dbReference type="OrthoDB" id="7362340at2"/>